<evidence type="ECO:0000313" key="3">
    <source>
        <dbReference type="Proteomes" id="UP000680656"/>
    </source>
</evidence>
<dbReference type="EMBL" id="CP075546">
    <property type="protein sequence ID" value="QVV88641.1"/>
    <property type="molecule type" value="Genomic_DNA"/>
</dbReference>
<protein>
    <submittedName>
        <fullName evidence="2">Uncharacterized protein</fullName>
    </submittedName>
</protein>
<feature type="region of interest" description="Disordered" evidence="1">
    <location>
        <begin position="1"/>
        <end position="75"/>
    </location>
</feature>
<proteinExistence type="predicted"/>
<sequence>MSNNGAVHQEVTTIPDMDGTGPRWLGERKFFKRGRWNQPDNNNDIPGSSEQKPEYGIGRGGLPRGCGRRMRKRWN</sequence>
<name>A0A8E7B1J2_9EURY</name>
<organism evidence="2 3">
    <name type="scientific">Methanospirillum purgamenti</name>
    <dbReference type="NCBI Taxonomy" id="2834276"/>
    <lineage>
        <taxon>Archaea</taxon>
        <taxon>Methanobacteriati</taxon>
        <taxon>Methanobacteriota</taxon>
        <taxon>Stenosarchaea group</taxon>
        <taxon>Methanomicrobia</taxon>
        <taxon>Methanomicrobiales</taxon>
        <taxon>Methanospirillaceae</taxon>
        <taxon>Methanospirillum</taxon>
    </lineage>
</organism>
<accession>A0A8E7B1J2</accession>
<evidence type="ECO:0000313" key="2">
    <source>
        <dbReference type="EMBL" id="QVV88641.1"/>
    </source>
</evidence>
<feature type="compositionally biased region" description="Polar residues" evidence="1">
    <location>
        <begin position="38"/>
        <end position="50"/>
    </location>
</feature>
<gene>
    <name evidence="2" type="ORF">KHC33_15160</name>
</gene>
<dbReference type="RefSeq" id="WP_214419450.1">
    <property type="nucleotide sequence ID" value="NZ_CP075546.1"/>
</dbReference>
<dbReference type="KEGG" id="mrtj:KHC33_15160"/>
<feature type="compositionally biased region" description="Basic residues" evidence="1">
    <location>
        <begin position="66"/>
        <end position="75"/>
    </location>
</feature>
<feature type="compositionally biased region" description="Polar residues" evidence="1">
    <location>
        <begin position="1"/>
        <end position="12"/>
    </location>
</feature>
<reference evidence="2 3" key="1">
    <citation type="submission" date="2021-05" db="EMBL/GenBank/DDBJ databases">
        <title>A novel Methanospirillum isolate from a pyrite-forming mixed culture.</title>
        <authorList>
            <person name="Bunk B."/>
            <person name="Sproer C."/>
            <person name="Spring S."/>
            <person name="Pester M."/>
        </authorList>
    </citation>
    <scope>NUCLEOTIDE SEQUENCE [LARGE SCALE GENOMIC DNA]</scope>
    <source>
        <strain evidence="2 3">J.3.6.1-F.2.7.3</strain>
    </source>
</reference>
<evidence type="ECO:0000256" key="1">
    <source>
        <dbReference type="SAM" id="MobiDB-lite"/>
    </source>
</evidence>
<dbReference type="GeneID" id="65098550"/>
<dbReference type="AlphaFoldDB" id="A0A8E7B1J2"/>
<keyword evidence="3" id="KW-1185">Reference proteome</keyword>
<dbReference type="Proteomes" id="UP000680656">
    <property type="component" value="Chromosome"/>
</dbReference>